<reference evidence="11" key="1">
    <citation type="journal article" date="2021" name="PeerJ">
        <title>Extensive microbial diversity within the chicken gut microbiome revealed by metagenomics and culture.</title>
        <authorList>
            <person name="Gilroy R."/>
            <person name="Ravi A."/>
            <person name="Getino M."/>
            <person name="Pursley I."/>
            <person name="Horton D.L."/>
            <person name="Alikhan N.F."/>
            <person name="Baker D."/>
            <person name="Gharbi K."/>
            <person name="Hall N."/>
            <person name="Watson M."/>
            <person name="Adriaenssens E.M."/>
            <person name="Foster-Nyarko E."/>
            <person name="Jarju S."/>
            <person name="Secka A."/>
            <person name="Antonio M."/>
            <person name="Oren A."/>
            <person name="Chaudhuri R.R."/>
            <person name="La Ragione R."/>
            <person name="Hildebrand F."/>
            <person name="Pallen M.J."/>
        </authorList>
    </citation>
    <scope>NUCLEOTIDE SEQUENCE</scope>
    <source>
        <strain evidence="11">3436</strain>
    </source>
</reference>
<keyword evidence="4" id="KW-0328">Glycosyltransferase</keyword>
<feature type="transmembrane region" description="Helical" evidence="10">
    <location>
        <begin position="136"/>
        <end position="157"/>
    </location>
</feature>
<dbReference type="GO" id="GO:0016020">
    <property type="term" value="C:membrane"/>
    <property type="evidence" value="ECO:0007669"/>
    <property type="project" value="GOC"/>
</dbReference>
<feature type="transmembrane region" description="Helical" evidence="10">
    <location>
        <begin position="343"/>
        <end position="360"/>
    </location>
</feature>
<feature type="transmembrane region" description="Helical" evidence="10">
    <location>
        <begin position="313"/>
        <end position="336"/>
    </location>
</feature>
<feature type="transmembrane region" description="Helical" evidence="10">
    <location>
        <begin position="169"/>
        <end position="200"/>
    </location>
</feature>
<sequence>MALEILSVLLPLGAVLCFGWGSWQCARRTLFPRFRPRGQETGGTGRAALLCLLVGAGVQGAFVLWCLCRYPGTPLLQALQQQFYGNTDARHYIDLALYGYGSGELFPEQYLMIVFFPLFPWLLRLLNPFGWLDWGILALAVQPPLFAAAGAGLFALVRDRFGKATAWRTLALLLVSPASVFFWSPMTESLFLALSVWYVFCLERDRWGGAALLGMLAGLTRAPGGLLLGLAVLYLVQRCRGGRRPPWFAWGAALAPALGLGGYFALNQWVYGRWDQYAVYQKEHWDQGMGLFTETIRYHLRYLFSWWDSDRTAAVWVCLTAVVCILLAFALLAAAARRLPASWLGYGLAYLAVTMGATWLLSAPRYAVALFSLPAALALLLQGHPRLTCCTWAVLLGFNLAYTGAYLTHSAIY</sequence>
<comment type="caution">
    <text evidence="11">The sequence shown here is derived from an EMBL/GenBank/DDBJ whole genome shotgun (WGS) entry which is preliminary data.</text>
</comment>
<evidence type="ECO:0000313" key="12">
    <source>
        <dbReference type="Proteomes" id="UP000824031"/>
    </source>
</evidence>
<evidence type="ECO:0000256" key="1">
    <source>
        <dbReference type="ARBA" id="ARBA00004477"/>
    </source>
</evidence>
<feature type="transmembrane region" description="Helical" evidence="10">
    <location>
        <begin position="389"/>
        <end position="407"/>
    </location>
</feature>
<feature type="transmembrane region" description="Helical" evidence="10">
    <location>
        <begin position="247"/>
        <end position="266"/>
    </location>
</feature>
<proteinExistence type="predicted"/>
<reference evidence="11" key="2">
    <citation type="submission" date="2021-04" db="EMBL/GenBank/DDBJ databases">
        <authorList>
            <person name="Gilroy R."/>
        </authorList>
    </citation>
    <scope>NUCLEOTIDE SEQUENCE</scope>
    <source>
        <strain evidence="11">3436</strain>
    </source>
</reference>
<evidence type="ECO:0000313" key="11">
    <source>
        <dbReference type="EMBL" id="HIZ49199.1"/>
    </source>
</evidence>
<dbReference type="EMBL" id="DXBO01000154">
    <property type="protein sequence ID" value="HIZ49199.1"/>
    <property type="molecule type" value="Genomic_DNA"/>
</dbReference>
<evidence type="ECO:0008006" key="13">
    <source>
        <dbReference type="Google" id="ProtNLM"/>
    </source>
</evidence>
<dbReference type="AlphaFoldDB" id="A0A9D2F469"/>
<feature type="transmembrane region" description="Helical" evidence="10">
    <location>
        <begin position="45"/>
        <end position="67"/>
    </location>
</feature>
<keyword evidence="9 10" id="KW-0472">Membrane</keyword>
<evidence type="ECO:0000256" key="4">
    <source>
        <dbReference type="ARBA" id="ARBA00022676"/>
    </source>
</evidence>
<feature type="transmembrane region" description="Helical" evidence="10">
    <location>
        <begin position="212"/>
        <end position="235"/>
    </location>
</feature>
<evidence type="ECO:0000256" key="10">
    <source>
        <dbReference type="SAM" id="Phobius"/>
    </source>
</evidence>
<evidence type="ECO:0000256" key="6">
    <source>
        <dbReference type="ARBA" id="ARBA00022692"/>
    </source>
</evidence>
<keyword evidence="8 10" id="KW-1133">Transmembrane helix</keyword>
<dbReference type="GO" id="GO:0000009">
    <property type="term" value="F:alpha-1,6-mannosyltransferase activity"/>
    <property type="evidence" value="ECO:0007669"/>
    <property type="project" value="InterPro"/>
</dbReference>
<comment type="subcellular location">
    <subcellularLocation>
        <location evidence="1">Endoplasmic reticulum membrane</location>
        <topology evidence="1">Multi-pass membrane protein</topology>
    </subcellularLocation>
</comment>
<dbReference type="GO" id="GO:0006506">
    <property type="term" value="P:GPI anchor biosynthetic process"/>
    <property type="evidence" value="ECO:0007669"/>
    <property type="project" value="UniProtKB-KW"/>
</dbReference>
<evidence type="ECO:0000256" key="2">
    <source>
        <dbReference type="ARBA" id="ARBA00004687"/>
    </source>
</evidence>
<accession>A0A9D2F469</accession>
<evidence type="ECO:0000256" key="3">
    <source>
        <dbReference type="ARBA" id="ARBA00022502"/>
    </source>
</evidence>
<evidence type="ECO:0000256" key="9">
    <source>
        <dbReference type="ARBA" id="ARBA00023136"/>
    </source>
</evidence>
<feature type="transmembrane region" description="Helical" evidence="10">
    <location>
        <begin position="366"/>
        <end position="382"/>
    </location>
</feature>
<dbReference type="InterPro" id="IPR007315">
    <property type="entry name" value="PIG-V/Gpi18"/>
</dbReference>
<keyword evidence="7" id="KW-0256">Endoplasmic reticulum</keyword>
<evidence type="ECO:0000256" key="7">
    <source>
        <dbReference type="ARBA" id="ARBA00022824"/>
    </source>
</evidence>
<dbReference type="GO" id="GO:0004376">
    <property type="term" value="F:GPI mannosyltransferase activity"/>
    <property type="evidence" value="ECO:0007669"/>
    <property type="project" value="InterPro"/>
</dbReference>
<comment type="pathway">
    <text evidence="2">Glycolipid biosynthesis; glycosylphosphatidylinositol-anchor biosynthesis.</text>
</comment>
<keyword evidence="6 10" id="KW-0812">Transmembrane</keyword>
<evidence type="ECO:0000256" key="8">
    <source>
        <dbReference type="ARBA" id="ARBA00022989"/>
    </source>
</evidence>
<dbReference type="GO" id="GO:0031501">
    <property type="term" value="C:mannosyltransferase complex"/>
    <property type="evidence" value="ECO:0007669"/>
    <property type="project" value="TreeGrafter"/>
</dbReference>
<keyword evidence="3" id="KW-0337">GPI-anchor biosynthesis</keyword>
<dbReference type="Proteomes" id="UP000824031">
    <property type="component" value="Unassembled WGS sequence"/>
</dbReference>
<dbReference type="PANTHER" id="PTHR12468">
    <property type="entry name" value="GPI MANNOSYLTRANSFERASE 2"/>
    <property type="match status" value="1"/>
</dbReference>
<name>A0A9D2F469_9FIRM</name>
<evidence type="ECO:0000256" key="5">
    <source>
        <dbReference type="ARBA" id="ARBA00022679"/>
    </source>
</evidence>
<gene>
    <name evidence="11" type="ORF">H9810_10795</name>
</gene>
<dbReference type="PANTHER" id="PTHR12468:SF2">
    <property type="entry name" value="GPI MANNOSYLTRANSFERASE 2"/>
    <property type="match status" value="1"/>
</dbReference>
<protein>
    <recommendedName>
        <fullName evidence="13">Glycosyltransferase RgtA/B/C/D-like domain-containing protein</fullName>
    </recommendedName>
</protein>
<keyword evidence="5" id="KW-0808">Transferase</keyword>
<organism evidence="11 12">
    <name type="scientific">Candidatus Gemmiger excrementavium</name>
    <dbReference type="NCBI Taxonomy" id="2838608"/>
    <lineage>
        <taxon>Bacteria</taxon>
        <taxon>Bacillati</taxon>
        <taxon>Bacillota</taxon>
        <taxon>Clostridia</taxon>
        <taxon>Eubacteriales</taxon>
        <taxon>Gemmiger</taxon>
    </lineage>
</organism>